<dbReference type="EMBL" id="DS474379">
    <property type="protein sequence ID" value="EDO26897.1"/>
    <property type="molecule type" value="Genomic_DNA"/>
</dbReference>
<dbReference type="eggNOG" id="KOG2184">
    <property type="taxonomic scope" value="Eukaryota"/>
</dbReference>
<evidence type="ECO:0000313" key="1">
    <source>
        <dbReference type="EMBL" id="EDO26897.1"/>
    </source>
</evidence>
<gene>
    <name evidence="1" type="ORF">NEMVEDRAFT_v1g224617</name>
</gene>
<protein>
    <submittedName>
        <fullName evidence="1">Uncharacterized protein</fullName>
    </submittedName>
</protein>
<name>A8DUZ1_NEMVE</name>
<dbReference type="STRING" id="45351.A8DUZ1"/>
<dbReference type="PhylomeDB" id="A8DUZ1"/>
<evidence type="ECO:0000313" key="2">
    <source>
        <dbReference type="Proteomes" id="UP000001593"/>
    </source>
</evidence>
<dbReference type="PANTHER" id="PTHR23329:SF1">
    <property type="entry name" value="TUFTELIN-INTERACTING PROTEIN 11"/>
    <property type="match status" value="1"/>
</dbReference>
<accession>A8DUZ1</accession>
<sequence length="226" mass="25416">MGWKSMFKDELLNNVTIKAQFNRALDLMNQAVASPGGYLQPGAKEHIAYLTSTERRYNPKNTSRTSQVQNDGTVDTILKNTSRTSQVQNDGTEDTILKNTSRTSQVQNDGIVDTILRNTSRTSQVQNDGTVDTILSTHRVPHKYRTMVETARAQASAQNIPSNFKDLIQKMAEENNIVFTPNRRQDGKMIYNLGKLSIYIERGVVYTLVQGTWSPVSVQELIMMAK</sequence>
<organism evidence="1 2">
    <name type="scientific">Nematostella vectensis</name>
    <name type="common">Starlet sea anemone</name>
    <dbReference type="NCBI Taxonomy" id="45351"/>
    <lineage>
        <taxon>Eukaryota</taxon>
        <taxon>Metazoa</taxon>
        <taxon>Cnidaria</taxon>
        <taxon>Anthozoa</taxon>
        <taxon>Hexacorallia</taxon>
        <taxon>Actiniaria</taxon>
        <taxon>Edwardsiidae</taxon>
        <taxon>Nematostella</taxon>
    </lineage>
</organism>
<dbReference type="GO" id="GO:0000390">
    <property type="term" value="P:spliceosomal complex disassembly"/>
    <property type="evidence" value="ECO:0007669"/>
    <property type="project" value="InterPro"/>
</dbReference>
<dbReference type="HOGENOM" id="CLU_1226092_0_0_1"/>
<proteinExistence type="predicted"/>
<keyword evidence="2" id="KW-1185">Reference proteome</keyword>
<dbReference type="InterPro" id="IPR045211">
    <property type="entry name" value="TFP11/STIP/Ntr1"/>
</dbReference>
<dbReference type="PANTHER" id="PTHR23329">
    <property type="entry name" value="TUFTELIN-INTERACTING PROTEIN 11-RELATED"/>
    <property type="match status" value="1"/>
</dbReference>
<reference evidence="1 2" key="1">
    <citation type="journal article" date="2007" name="Science">
        <title>Sea anemone genome reveals ancestral eumetazoan gene repertoire and genomic organization.</title>
        <authorList>
            <person name="Putnam N.H."/>
            <person name="Srivastava M."/>
            <person name="Hellsten U."/>
            <person name="Dirks B."/>
            <person name="Chapman J."/>
            <person name="Salamov A."/>
            <person name="Terry A."/>
            <person name="Shapiro H."/>
            <person name="Lindquist E."/>
            <person name="Kapitonov V.V."/>
            <person name="Jurka J."/>
            <person name="Genikhovich G."/>
            <person name="Grigoriev I.V."/>
            <person name="Lucas S.M."/>
            <person name="Steele R.E."/>
            <person name="Finnerty J.R."/>
            <person name="Technau U."/>
            <person name="Martindale M.Q."/>
            <person name="Rokhsar D.S."/>
        </authorList>
    </citation>
    <scope>NUCLEOTIDE SEQUENCE [LARGE SCALE GENOMIC DNA]</scope>
    <source>
        <strain evidence="2">CH2 X CH6</strain>
    </source>
</reference>
<dbReference type="InParanoid" id="A8DUZ1"/>
<dbReference type="Proteomes" id="UP000001593">
    <property type="component" value="Unassembled WGS sequence"/>
</dbReference>
<dbReference type="AlphaFoldDB" id="A8DUZ1"/>